<gene>
    <name evidence="2" type="ORF">WN51_03945</name>
</gene>
<evidence type="ECO:0000313" key="2">
    <source>
        <dbReference type="EMBL" id="KOX68459.1"/>
    </source>
</evidence>
<organism evidence="2 3">
    <name type="scientific">Melipona quadrifasciata</name>
    <dbReference type="NCBI Taxonomy" id="166423"/>
    <lineage>
        <taxon>Eukaryota</taxon>
        <taxon>Metazoa</taxon>
        <taxon>Ecdysozoa</taxon>
        <taxon>Arthropoda</taxon>
        <taxon>Hexapoda</taxon>
        <taxon>Insecta</taxon>
        <taxon>Pterygota</taxon>
        <taxon>Neoptera</taxon>
        <taxon>Endopterygota</taxon>
        <taxon>Hymenoptera</taxon>
        <taxon>Apocrita</taxon>
        <taxon>Aculeata</taxon>
        <taxon>Apoidea</taxon>
        <taxon>Anthophila</taxon>
        <taxon>Apidae</taxon>
        <taxon>Melipona</taxon>
    </lineage>
</organism>
<feature type="region of interest" description="Disordered" evidence="1">
    <location>
        <begin position="58"/>
        <end position="92"/>
    </location>
</feature>
<name>A0A0M8ZS77_9HYME</name>
<evidence type="ECO:0000313" key="3">
    <source>
        <dbReference type="Proteomes" id="UP000053105"/>
    </source>
</evidence>
<feature type="compositionally biased region" description="Polar residues" evidence="1">
    <location>
        <begin position="80"/>
        <end position="91"/>
    </location>
</feature>
<dbReference type="EMBL" id="KQ435922">
    <property type="protein sequence ID" value="KOX68459.1"/>
    <property type="molecule type" value="Genomic_DNA"/>
</dbReference>
<feature type="compositionally biased region" description="Acidic residues" evidence="1">
    <location>
        <begin position="69"/>
        <end position="79"/>
    </location>
</feature>
<proteinExistence type="predicted"/>
<dbReference type="AlphaFoldDB" id="A0A0M8ZS77"/>
<sequence>MEPGFLIASVTTASNIPNDHRVVRKRKTIYAACINSKASINSPKIECTMRVQSPCKLPQEQQQQQQQQDEPESREETDFQEFQTRSVSGSIASKGMGNQKDLLLSIVPSLMSAHITSLVDVLLIVLSSVEHSELYSVHVHRLHRVQRSFPDENISIQYLKYNVELSQTPNVRDCHDGRRKLLQKIISIRALVRKRISDSTAEENAVVFTMAAPRCWYICDCAICEVTSGMREDLRKTKEERSGREGVTREKNHIPTKGTIFGSAKRLADGAQVCQWFSGETEVGIGELGIGSRRRSIVGFFLGPGPKVGDCIRSEARRCKMIDTSGLERFRTGNFSQMDPLQRCVTPNNCDWKSIFLVS</sequence>
<keyword evidence="3" id="KW-1185">Reference proteome</keyword>
<dbReference type="Proteomes" id="UP000053105">
    <property type="component" value="Unassembled WGS sequence"/>
</dbReference>
<accession>A0A0M8ZS77</accession>
<reference evidence="2 3" key="1">
    <citation type="submission" date="2015-07" db="EMBL/GenBank/DDBJ databases">
        <title>The genome of Melipona quadrifasciata.</title>
        <authorList>
            <person name="Pan H."/>
            <person name="Kapheim K."/>
        </authorList>
    </citation>
    <scope>NUCLEOTIDE SEQUENCE [LARGE SCALE GENOMIC DNA]</scope>
    <source>
        <strain evidence="2">0111107301</strain>
        <tissue evidence="2">Whole body</tissue>
    </source>
</reference>
<evidence type="ECO:0000256" key="1">
    <source>
        <dbReference type="SAM" id="MobiDB-lite"/>
    </source>
</evidence>
<protein>
    <submittedName>
        <fullName evidence="2">Uncharacterized protein</fullName>
    </submittedName>
</protein>
<feature type="compositionally biased region" description="Low complexity" evidence="1">
    <location>
        <begin position="59"/>
        <end position="68"/>
    </location>
</feature>